<accession>A0A1I6I2A9</accession>
<dbReference type="AlphaFoldDB" id="A0A1I6I2A9"/>
<name>A0A1I6I2A9_9RHOB</name>
<evidence type="ECO:0000313" key="2">
    <source>
        <dbReference type="Proteomes" id="UP000199478"/>
    </source>
</evidence>
<reference evidence="2" key="1">
    <citation type="submission" date="2016-10" db="EMBL/GenBank/DDBJ databases">
        <authorList>
            <person name="Varghese N."/>
            <person name="Submissions S."/>
        </authorList>
    </citation>
    <scope>NUCLEOTIDE SEQUENCE [LARGE SCALE GENOMIC DNA]</scope>
    <source>
        <strain evidence="2">DSM 26879</strain>
    </source>
</reference>
<dbReference type="Proteomes" id="UP000199478">
    <property type="component" value="Unassembled WGS sequence"/>
</dbReference>
<dbReference type="STRING" id="390270.SAMN04488005_3242"/>
<gene>
    <name evidence="1" type="ORF">SAMN04488005_3242</name>
</gene>
<organism evidence="1 2">
    <name type="scientific">Yoonia tamlensis</name>
    <dbReference type="NCBI Taxonomy" id="390270"/>
    <lineage>
        <taxon>Bacteria</taxon>
        <taxon>Pseudomonadati</taxon>
        <taxon>Pseudomonadota</taxon>
        <taxon>Alphaproteobacteria</taxon>
        <taxon>Rhodobacterales</taxon>
        <taxon>Paracoccaceae</taxon>
        <taxon>Yoonia</taxon>
    </lineage>
</organism>
<evidence type="ECO:0000313" key="1">
    <source>
        <dbReference type="EMBL" id="SFR60876.1"/>
    </source>
</evidence>
<protein>
    <submittedName>
        <fullName evidence="1">Uncharacterized protein</fullName>
    </submittedName>
</protein>
<sequence length="414" mass="46015">MRRKGGIECTIGRSVDEFENGFFEGVWAGSFLDFSSALGSETYGSGIYRSKGRTTFIQRKDVREFTFILRDRLNQVEYISNSLCFALSAARIGPDSALMGLLSDNLVDSTFEEGKKGFHAMNPVVAQTTEYTLYRICYSNFWFDDDGLLRFDPPVAVRDFKDWNDYKGYLLATTQAVFSNGGNRQRKLPLVPLSSVSRGYDSPAVTAIANQCGCQEAVTLRVNGDNGRAIARMLGMRPLVFPHVLKQRSKGLTRTIEGYISKLSHEFVATAGIGDDINSISFESVLNGKIFLSGVGGDGNWQKDAKPNLGLKKSIPQSTSLTEFRLRVGFAHYPPILAGSLCTSSLIRIANSDEMSGYSVNQAYDRPIARRFAEEAGIPRSSFGIKKSAQNPFFTNRNEIWREAVTEVMKRYTI</sequence>
<keyword evidence="2" id="KW-1185">Reference proteome</keyword>
<dbReference type="EMBL" id="FOYP01000003">
    <property type="protein sequence ID" value="SFR60876.1"/>
    <property type="molecule type" value="Genomic_DNA"/>
</dbReference>
<proteinExistence type="predicted"/>